<gene>
    <name evidence="1" type="ORF">H4S07_004957</name>
</gene>
<protein>
    <submittedName>
        <fullName evidence="1">Uncharacterized protein</fullName>
    </submittedName>
</protein>
<accession>A0ACC1L546</accession>
<proteinExistence type="predicted"/>
<dbReference type="EMBL" id="JANBUP010002210">
    <property type="protein sequence ID" value="KAJ2801367.1"/>
    <property type="molecule type" value="Genomic_DNA"/>
</dbReference>
<organism evidence="1 2">
    <name type="scientific">Coemansia furcata</name>
    <dbReference type="NCBI Taxonomy" id="417177"/>
    <lineage>
        <taxon>Eukaryota</taxon>
        <taxon>Fungi</taxon>
        <taxon>Fungi incertae sedis</taxon>
        <taxon>Zoopagomycota</taxon>
        <taxon>Kickxellomycotina</taxon>
        <taxon>Kickxellomycetes</taxon>
        <taxon>Kickxellales</taxon>
        <taxon>Kickxellaceae</taxon>
        <taxon>Coemansia</taxon>
    </lineage>
</organism>
<dbReference type="Proteomes" id="UP001140096">
    <property type="component" value="Unassembled WGS sequence"/>
</dbReference>
<keyword evidence="2" id="KW-1185">Reference proteome</keyword>
<evidence type="ECO:0000313" key="2">
    <source>
        <dbReference type="Proteomes" id="UP001140096"/>
    </source>
</evidence>
<feature type="non-terminal residue" evidence="1">
    <location>
        <position position="793"/>
    </location>
</feature>
<feature type="non-terminal residue" evidence="1">
    <location>
        <position position="1"/>
    </location>
</feature>
<name>A0ACC1L546_9FUNG</name>
<evidence type="ECO:0000313" key="1">
    <source>
        <dbReference type="EMBL" id="KAJ2801367.1"/>
    </source>
</evidence>
<comment type="caution">
    <text evidence="1">The sequence shown here is derived from an EMBL/GenBank/DDBJ whole genome shotgun (WGS) entry which is preliminary data.</text>
</comment>
<reference evidence="1" key="1">
    <citation type="submission" date="2022-07" db="EMBL/GenBank/DDBJ databases">
        <title>Phylogenomic reconstructions and comparative analyses of Kickxellomycotina fungi.</title>
        <authorList>
            <person name="Reynolds N.K."/>
            <person name="Stajich J.E."/>
            <person name="Barry K."/>
            <person name="Grigoriev I.V."/>
            <person name="Crous P."/>
            <person name="Smith M.E."/>
        </authorList>
    </citation>
    <scope>NUCLEOTIDE SEQUENCE</scope>
    <source>
        <strain evidence="1">CBS 102833</strain>
    </source>
</reference>
<sequence length="793" mass="82142">LATLALQNLDVPDALIRQAASVVTDLRTLHIRGAAQLTGESVGALLRDSTRLAALGLFNCANLSEALLDGLAQGPSAQSLRVLMVRQCAVQSDGVEAALSAFPNIKHLSIVGVEVVRQQYEYVYVADANPALETVESHGSSDIPVQRSFKPMYPSGHYFCKSDPTHEGCPDEGADSREVAGAGSTAWEYQRAMWDSDSASRFVPGLLAFASCPVASESSVGGGRRRAATISSEDHLDAGESDGASDSEGSNLQPAARRLRSNSEQPSSNLSPVAAYDENAFHTPEQSRSIDNEIVPALEQPESADPMVPEEAESAEVDQAIDRLEHVELGSAGETADADVVDVDVAESTSEIVDPEPSIVVESIDSNDVGAELVAAEQAADTQFEETRDREITADVEPHSTDIASIAGGTALALVAAGVAMSVFGSRSIDEAPESTADDTPTDESGTRAVANEPHADSVVQAAADEPAVESGIIATEQTVEAVADEPTVEPAVESVEIVADEPAVDEPAVEIAKAAVDEVAVAEDVEVVADEPAVEAVVEEPTVEAVEAVAEEPAVETAEAAVDEPATEDVEAVIHERAIESVDAVVVEIGAETAEPVAEEPAVEAAEAVVDEPAVDEPAVEAAEAIADGPAVEVVADEPTVETTEVVVEEPAIEVVNAIAEEHTIETADAVVEEPAVETAEAVADELTVGSAEVVSEEPAAEAVEVVADEPIVETSEVVAEPVLEACEAVVDESAVEVIETVVDEPVVGTTDEPAIEAVVGEPAVETVDVVSEDRGVDIAEVVTNEPAVEAA</sequence>